<feature type="domain" description="GST N-terminal" evidence="1">
    <location>
        <begin position="18"/>
        <end position="94"/>
    </location>
</feature>
<reference evidence="3" key="1">
    <citation type="journal article" date="2020" name="Stud. Mycol.">
        <title>101 Dothideomycetes genomes: a test case for predicting lifestyles and emergence of pathogens.</title>
        <authorList>
            <person name="Haridas S."/>
            <person name="Albert R."/>
            <person name="Binder M."/>
            <person name="Bloem J."/>
            <person name="Labutti K."/>
            <person name="Salamov A."/>
            <person name="Andreopoulos B."/>
            <person name="Baker S."/>
            <person name="Barry K."/>
            <person name="Bills G."/>
            <person name="Bluhm B."/>
            <person name="Cannon C."/>
            <person name="Castanera R."/>
            <person name="Culley D."/>
            <person name="Daum C."/>
            <person name="Ezra D."/>
            <person name="Gonzalez J."/>
            <person name="Henrissat B."/>
            <person name="Kuo A."/>
            <person name="Liang C."/>
            <person name="Lipzen A."/>
            <person name="Lutzoni F."/>
            <person name="Magnuson J."/>
            <person name="Mondo S."/>
            <person name="Nolan M."/>
            <person name="Ohm R."/>
            <person name="Pangilinan J."/>
            <person name="Park H.-J."/>
            <person name="Ramirez L."/>
            <person name="Alfaro M."/>
            <person name="Sun H."/>
            <person name="Tritt A."/>
            <person name="Yoshinaga Y."/>
            <person name="Zwiers L.-H."/>
            <person name="Turgeon B."/>
            <person name="Goodwin S."/>
            <person name="Spatafora J."/>
            <person name="Crous P."/>
            <person name="Grigoriev I."/>
        </authorList>
    </citation>
    <scope>NUCLEOTIDE SEQUENCE</scope>
    <source>
        <strain evidence="3">CBS 473.64</strain>
    </source>
</reference>
<dbReference type="Pfam" id="PF22041">
    <property type="entry name" value="GST_C_7"/>
    <property type="match status" value="1"/>
</dbReference>
<dbReference type="Gene3D" id="1.20.1050.10">
    <property type="match status" value="1"/>
</dbReference>
<dbReference type="InterPro" id="IPR004045">
    <property type="entry name" value="Glutathione_S-Trfase_N"/>
</dbReference>
<feature type="domain" description="Glutathione S-transferase UstS-like C-terminal" evidence="2">
    <location>
        <begin position="113"/>
        <end position="224"/>
    </location>
</feature>
<dbReference type="Gene3D" id="3.40.30.10">
    <property type="entry name" value="Glutaredoxin"/>
    <property type="match status" value="1"/>
</dbReference>
<evidence type="ECO:0000313" key="3">
    <source>
        <dbReference type="EMBL" id="KAF2639208.1"/>
    </source>
</evidence>
<dbReference type="Proteomes" id="UP000799753">
    <property type="component" value="Unassembled WGS sequence"/>
</dbReference>
<dbReference type="InterPro" id="IPR054416">
    <property type="entry name" value="GST_UstS-like_C"/>
</dbReference>
<evidence type="ECO:0000313" key="4">
    <source>
        <dbReference type="Proteomes" id="UP000799753"/>
    </source>
</evidence>
<dbReference type="Pfam" id="PF13409">
    <property type="entry name" value="GST_N_2"/>
    <property type="match status" value="1"/>
</dbReference>
<dbReference type="AlphaFoldDB" id="A0A6A6RYB7"/>
<organism evidence="3 4">
    <name type="scientific">Massarina eburnea CBS 473.64</name>
    <dbReference type="NCBI Taxonomy" id="1395130"/>
    <lineage>
        <taxon>Eukaryota</taxon>
        <taxon>Fungi</taxon>
        <taxon>Dikarya</taxon>
        <taxon>Ascomycota</taxon>
        <taxon>Pezizomycotina</taxon>
        <taxon>Dothideomycetes</taxon>
        <taxon>Pleosporomycetidae</taxon>
        <taxon>Pleosporales</taxon>
        <taxon>Massarineae</taxon>
        <taxon>Massarinaceae</taxon>
        <taxon>Massarina</taxon>
    </lineage>
</organism>
<dbReference type="SUPFAM" id="SSF52833">
    <property type="entry name" value="Thioredoxin-like"/>
    <property type="match status" value="1"/>
</dbReference>
<dbReference type="EMBL" id="MU006787">
    <property type="protein sequence ID" value="KAF2639208.1"/>
    <property type="molecule type" value="Genomic_DNA"/>
</dbReference>
<accession>A0A6A6RYB7</accession>
<dbReference type="OrthoDB" id="4951845at2759"/>
<dbReference type="InterPro" id="IPR036249">
    <property type="entry name" value="Thioredoxin-like_sf"/>
</dbReference>
<sequence length="243" mass="27451">MATEVVLYDLACTKNVCFSPTVWRIRLILNYKKIPYRTVFLEFPDIEPTLKGLGLVPSESASTSQFPYTVPAIHHMPSNTYMMDSVPIAMFLDATYPDPPVPLMSELGREVQAQSRAVVGTAFRMSIMPREINILSPRSQEYFRRTREASIGHRLEDLLNEDKEGEIWEGMRDGMRAVGELMRTNKAKGPFILGGSPTSVDFFIAGSLQSARMVHEGTFQRIMAFSGFKEIYDACVPYMETND</sequence>
<evidence type="ECO:0000259" key="2">
    <source>
        <dbReference type="Pfam" id="PF22041"/>
    </source>
</evidence>
<name>A0A6A6RYB7_9PLEO</name>
<evidence type="ECO:0000259" key="1">
    <source>
        <dbReference type="Pfam" id="PF13409"/>
    </source>
</evidence>
<protein>
    <submittedName>
        <fullName evidence="3">Uncharacterized protein</fullName>
    </submittedName>
</protein>
<gene>
    <name evidence="3" type="ORF">P280DRAFT_499474</name>
</gene>
<keyword evidence="4" id="KW-1185">Reference proteome</keyword>
<proteinExistence type="predicted"/>
<dbReference type="CDD" id="cd03038">
    <property type="entry name" value="GST_N_etherase_LigE"/>
    <property type="match status" value="1"/>
</dbReference>